<reference evidence="1" key="1">
    <citation type="submission" date="2018-02" db="EMBL/GenBank/DDBJ databases">
        <title>Rhizophora mucronata_Transcriptome.</title>
        <authorList>
            <person name="Meera S.P."/>
            <person name="Sreeshan A."/>
            <person name="Augustine A."/>
        </authorList>
    </citation>
    <scope>NUCLEOTIDE SEQUENCE</scope>
    <source>
        <tissue evidence="1">Leaf</tissue>
    </source>
</reference>
<accession>A0A2P2NXE0</accession>
<sequence length="40" mass="4384">MFIHLDLLSIYVLQHVHIRAQVGGGRGKVREGERSSAGVP</sequence>
<proteinExistence type="predicted"/>
<name>A0A2P2NXE0_RHIMU</name>
<dbReference type="EMBL" id="GGEC01066722">
    <property type="protein sequence ID" value="MBX47206.1"/>
    <property type="molecule type" value="Transcribed_RNA"/>
</dbReference>
<evidence type="ECO:0000313" key="1">
    <source>
        <dbReference type="EMBL" id="MBX47206.1"/>
    </source>
</evidence>
<dbReference type="AlphaFoldDB" id="A0A2P2NXE0"/>
<protein>
    <submittedName>
        <fullName evidence="1">Uncharacterized protein</fullName>
    </submittedName>
</protein>
<organism evidence="1">
    <name type="scientific">Rhizophora mucronata</name>
    <name type="common">Asiatic mangrove</name>
    <dbReference type="NCBI Taxonomy" id="61149"/>
    <lineage>
        <taxon>Eukaryota</taxon>
        <taxon>Viridiplantae</taxon>
        <taxon>Streptophyta</taxon>
        <taxon>Embryophyta</taxon>
        <taxon>Tracheophyta</taxon>
        <taxon>Spermatophyta</taxon>
        <taxon>Magnoliopsida</taxon>
        <taxon>eudicotyledons</taxon>
        <taxon>Gunneridae</taxon>
        <taxon>Pentapetalae</taxon>
        <taxon>rosids</taxon>
        <taxon>fabids</taxon>
        <taxon>Malpighiales</taxon>
        <taxon>Rhizophoraceae</taxon>
        <taxon>Rhizophora</taxon>
    </lineage>
</organism>